<dbReference type="EMBL" id="MU069716">
    <property type="protein sequence ID" value="KAF5835237.1"/>
    <property type="molecule type" value="Genomic_DNA"/>
</dbReference>
<evidence type="ECO:0000313" key="5">
    <source>
        <dbReference type="EMBL" id="KAF5835237.1"/>
    </source>
</evidence>
<dbReference type="InterPro" id="IPR029044">
    <property type="entry name" value="Nucleotide-diphossugar_trans"/>
</dbReference>
<dbReference type="Pfam" id="PF01128">
    <property type="entry name" value="IspD"/>
    <property type="match status" value="1"/>
</dbReference>
<dbReference type="HAMAP" id="MF_00108">
    <property type="entry name" value="IspD"/>
    <property type="match status" value="1"/>
</dbReference>
<evidence type="ECO:0000256" key="3">
    <source>
        <dbReference type="ARBA" id="ARBA00022695"/>
    </source>
</evidence>
<evidence type="ECO:0000256" key="2">
    <source>
        <dbReference type="ARBA" id="ARBA00022679"/>
    </source>
</evidence>
<keyword evidence="3 5" id="KW-0548">Nucleotidyltransferase</keyword>
<dbReference type="GO" id="GO:0016779">
    <property type="term" value="F:nucleotidyltransferase activity"/>
    <property type="evidence" value="ECO:0007669"/>
    <property type="project" value="UniProtKB-KW"/>
</dbReference>
<dbReference type="CDD" id="cd02516">
    <property type="entry name" value="CDP-ME_synthetase"/>
    <property type="match status" value="1"/>
</dbReference>
<dbReference type="Gene3D" id="3.90.550.10">
    <property type="entry name" value="Spore Coat Polysaccharide Biosynthesis Protein SpsA, Chain A"/>
    <property type="match status" value="1"/>
</dbReference>
<dbReference type="SUPFAM" id="SSF53448">
    <property type="entry name" value="Nucleotide-diphospho-sugar transferases"/>
    <property type="match status" value="1"/>
</dbReference>
<gene>
    <name evidence="5" type="ORF">DUNSADRAFT_7726</name>
</gene>
<keyword evidence="6" id="KW-1185">Reference proteome</keyword>
<feature type="region of interest" description="Disordered" evidence="4">
    <location>
        <begin position="1"/>
        <end position="20"/>
    </location>
</feature>
<dbReference type="PANTHER" id="PTHR32125">
    <property type="entry name" value="2-C-METHYL-D-ERYTHRITOL 4-PHOSPHATE CYTIDYLYLTRANSFERASE, CHLOROPLASTIC"/>
    <property type="match status" value="1"/>
</dbReference>
<name>A0ABQ7GKU6_DUNSA</name>
<comment type="caution">
    <text evidence="5">The sequence shown here is derived from an EMBL/GenBank/DDBJ whole genome shotgun (WGS) entry which is preliminary data.</text>
</comment>
<evidence type="ECO:0000256" key="1">
    <source>
        <dbReference type="ARBA" id="ARBA00009789"/>
    </source>
</evidence>
<keyword evidence="2" id="KW-0808">Transferase</keyword>
<proteinExistence type="inferred from homology"/>
<evidence type="ECO:0000256" key="4">
    <source>
        <dbReference type="SAM" id="MobiDB-lite"/>
    </source>
</evidence>
<dbReference type="InterPro" id="IPR050088">
    <property type="entry name" value="IspD/TarI_cytidylyltransf_bact"/>
</dbReference>
<organism evidence="5 6">
    <name type="scientific">Dunaliella salina</name>
    <name type="common">Green alga</name>
    <name type="synonym">Protococcus salinus</name>
    <dbReference type="NCBI Taxonomy" id="3046"/>
    <lineage>
        <taxon>Eukaryota</taxon>
        <taxon>Viridiplantae</taxon>
        <taxon>Chlorophyta</taxon>
        <taxon>core chlorophytes</taxon>
        <taxon>Chlorophyceae</taxon>
        <taxon>CS clade</taxon>
        <taxon>Chlamydomonadales</taxon>
        <taxon>Dunaliellaceae</taxon>
        <taxon>Dunaliella</taxon>
    </lineage>
</organism>
<reference evidence="5" key="1">
    <citation type="submission" date="2017-08" db="EMBL/GenBank/DDBJ databases">
        <authorList>
            <person name="Polle J.E."/>
            <person name="Barry K."/>
            <person name="Cushman J."/>
            <person name="Schmutz J."/>
            <person name="Tran D."/>
            <person name="Hathwaick L.T."/>
            <person name="Yim W.C."/>
            <person name="Jenkins J."/>
            <person name="Mckie-Krisberg Z.M."/>
            <person name="Prochnik S."/>
            <person name="Lindquist E."/>
            <person name="Dockter R.B."/>
            <person name="Adam C."/>
            <person name="Molina H."/>
            <person name="Bunkerborg J."/>
            <person name="Jin E."/>
            <person name="Buchheim M."/>
            <person name="Magnuson J."/>
        </authorList>
    </citation>
    <scope>NUCLEOTIDE SEQUENCE</scope>
    <source>
        <strain evidence="5">CCAP 19/18</strain>
    </source>
</reference>
<evidence type="ECO:0000313" key="6">
    <source>
        <dbReference type="Proteomes" id="UP000815325"/>
    </source>
</evidence>
<protein>
    <submittedName>
        <fullName evidence="5">2-C-methyl-D-erythritol 4-phosphate cytidylyltransferase-domain-containing protein</fullName>
    </submittedName>
</protein>
<comment type="similarity">
    <text evidence="1">Belongs to the IspD/TarI cytidylyltransferase family. IspD subfamily.</text>
</comment>
<dbReference type="InterPro" id="IPR001228">
    <property type="entry name" value="IspD"/>
</dbReference>
<dbReference type="PANTHER" id="PTHR32125:SF4">
    <property type="entry name" value="2-C-METHYL-D-ERYTHRITOL 4-PHOSPHATE CYTIDYLYLTRANSFERASE, CHLOROPLASTIC"/>
    <property type="match status" value="1"/>
</dbReference>
<dbReference type="NCBIfam" id="TIGR00453">
    <property type="entry name" value="ispD"/>
    <property type="match status" value="1"/>
</dbReference>
<dbReference type="InterPro" id="IPR034683">
    <property type="entry name" value="IspD/TarI"/>
</dbReference>
<sequence length="322" mass="34709">MQLLPHQQLGQLRPCTARPPPAVQRIPRHLISSHSVCQGRVGFAVPSTCSRQGKGSDRWACTPQPRRAQLSIIPRSAANDGAEPIPKGSVSAILLAGGVGKRMGASIPKQYLPLHGRALATYSLQTFANMPEVGEVVIVCEPSWKDIFEKAISDGAVPKSMPVKWALPGAERQDSVCNGLQEVTGELVAIHDTARPLITPKDASRCFQDGWQCGAAVLGVMVKPTIKEVDSDGMVIKTLERSKLWEVQTPQVIRTALLKEGFEAVRSKNLAVTDDVSIVEALGKPVKITQGSYTNIKITTPDDLPMAAAFLEEQQKEAAQAN</sequence>
<dbReference type="Proteomes" id="UP000815325">
    <property type="component" value="Unassembled WGS sequence"/>
</dbReference>
<accession>A0ABQ7GKU6</accession>